<evidence type="ECO:0000313" key="2">
    <source>
        <dbReference type="Proteomes" id="UP000182762"/>
    </source>
</evidence>
<gene>
    <name evidence="1" type="ORF">SAMN02745910_05000</name>
</gene>
<reference evidence="1 2" key="1">
    <citation type="submission" date="2016-10" db="EMBL/GenBank/DDBJ databases">
        <authorList>
            <person name="Varghese N."/>
            <person name="Submissions S."/>
        </authorList>
    </citation>
    <scope>NUCLEOTIDE SEQUENCE [LARGE SCALE GENOMIC DNA]</scope>
    <source>
        <strain evidence="1 2">DSM 13796</strain>
    </source>
</reference>
<proteinExistence type="predicted"/>
<dbReference type="Proteomes" id="UP000182762">
    <property type="component" value="Unassembled WGS sequence"/>
</dbReference>
<name>A0A1I6C515_9BACI</name>
<evidence type="ECO:0008006" key="3">
    <source>
        <dbReference type="Google" id="ProtNLM"/>
    </source>
</evidence>
<dbReference type="RefSeq" id="WP_061803901.1">
    <property type="nucleotide sequence ID" value="NZ_FOXX01000025.1"/>
</dbReference>
<sequence length="142" mass="16680">MDNYEIKQLSSTEEWFQVFHFLKRLDGELDRDQFIQQATVMNAEGHQFFSLSVKQKMVVIVGGSIHTNFCDGKHLYISELLYGNEEIDLYIDALFVYLQTWAKQKGCKKIIVSTNVENERFQDQDSALLNYDESRHTFVKQL</sequence>
<protein>
    <recommendedName>
        <fullName evidence="3">N-acetyltransferase domain-containing protein</fullName>
    </recommendedName>
</protein>
<dbReference type="GeneID" id="93713513"/>
<comment type="caution">
    <text evidence="1">The sequence shown here is derived from an EMBL/GenBank/DDBJ whole genome shotgun (WGS) entry which is preliminary data.</text>
</comment>
<accession>A0A1I6C515</accession>
<dbReference type="EMBL" id="FOXX01000025">
    <property type="protein sequence ID" value="SFQ88263.1"/>
    <property type="molecule type" value="Genomic_DNA"/>
</dbReference>
<evidence type="ECO:0000313" key="1">
    <source>
        <dbReference type="EMBL" id="SFQ88263.1"/>
    </source>
</evidence>
<keyword evidence="2" id="KW-1185">Reference proteome</keyword>
<organism evidence="1 2">
    <name type="scientific">Priestia endophytica DSM 13796</name>
    <dbReference type="NCBI Taxonomy" id="1121089"/>
    <lineage>
        <taxon>Bacteria</taxon>
        <taxon>Bacillati</taxon>
        <taxon>Bacillota</taxon>
        <taxon>Bacilli</taxon>
        <taxon>Bacillales</taxon>
        <taxon>Bacillaceae</taxon>
        <taxon>Priestia</taxon>
    </lineage>
</organism>